<keyword evidence="2" id="KW-0677">Repeat</keyword>
<name>A0A978V6S7_ZIZJJ</name>
<dbReference type="InterPro" id="IPR002048">
    <property type="entry name" value="EF_hand_dom"/>
</dbReference>
<evidence type="ECO:0000313" key="6">
    <source>
        <dbReference type="Proteomes" id="UP000813462"/>
    </source>
</evidence>
<feature type="domain" description="EF-hand" evidence="4">
    <location>
        <begin position="93"/>
        <end position="128"/>
    </location>
</feature>
<dbReference type="PANTHER" id="PTHR10891">
    <property type="entry name" value="EF-HAND CALCIUM-BINDING DOMAIN CONTAINING PROTEIN"/>
    <property type="match status" value="1"/>
</dbReference>
<evidence type="ECO:0000256" key="3">
    <source>
        <dbReference type="ARBA" id="ARBA00022837"/>
    </source>
</evidence>
<evidence type="ECO:0000256" key="1">
    <source>
        <dbReference type="ARBA" id="ARBA00022723"/>
    </source>
</evidence>
<keyword evidence="3" id="KW-0106">Calcium</keyword>
<feature type="domain" description="EF-hand" evidence="4">
    <location>
        <begin position="17"/>
        <end position="52"/>
    </location>
</feature>
<dbReference type="GO" id="GO:0005509">
    <property type="term" value="F:calcium ion binding"/>
    <property type="evidence" value="ECO:0007669"/>
    <property type="project" value="InterPro"/>
</dbReference>
<accession>A0A978V6S7</accession>
<dbReference type="PROSITE" id="PS00018">
    <property type="entry name" value="EF_HAND_1"/>
    <property type="match status" value="3"/>
</dbReference>
<dbReference type="GO" id="GO:0043226">
    <property type="term" value="C:organelle"/>
    <property type="evidence" value="ECO:0007669"/>
    <property type="project" value="UniProtKB-ARBA"/>
</dbReference>
<dbReference type="InterPro" id="IPR018247">
    <property type="entry name" value="EF_Hand_1_Ca_BS"/>
</dbReference>
<dbReference type="InterPro" id="IPR011992">
    <property type="entry name" value="EF-hand-dom_pair"/>
</dbReference>
<comment type="caution">
    <text evidence="5">The sequence shown here is derived from an EMBL/GenBank/DDBJ whole genome shotgun (WGS) entry which is preliminary data.</text>
</comment>
<sequence>MPLRKVERPISKKSGNITDEQLKTIFLQHDVDNDGRLSREELTKAFKFLGSSFPGWRAIRCLRHVDSNGDGVINLDEVAQVVAYAKKRVMVPLNRDQLVNVFRSYDRDGDGRLTKEELKAAFRYLGSRWSSYRTAKALHKADVNKDGFININREDELGELVDYALECGYKIA</sequence>
<dbReference type="PROSITE" id="PS50222">
    <property type="entry name" value="EF_HAND_2"/>
    <property type="match status" value="3"/>
</dbReference>
<organism evidence="5 6">
    <name type="scientific">Ziziphus jujuba var. spinosa</name>
    <dbReference type="NCBI Taxonomy" id="714518"/>
    <lineage>
        <taxon>Eukaryota</taxon>
        <taxon>Viridiplantae</taxon>
        <taxon>Streptophyta</taxon>
        <taxon>Embryophyta</taxon>
        <taxon>Tracheophyta</taxon>
        <taxon>Spermatophyta</taxon>
        <taxon>Magnoliopsida</taxon>
        <taxon>eudicotyledons</taxon>
        <taxon>Gunneridae</taxon>
        <taxon>Pentapetalae</taxon>
        <taxon>rosids</taxon>
        <taxon>fabids</taxon>
        <taxon>Rosales</taxon>
        <taxon>Rhamnaceae</taxon>
        <taxon>Paliureae</taxon>
        <taxon>Ziziphus</taxon>
    </lineage>
</organism>
<protein>
    <recommendedName>
        <fullName evidence="4">EF-hand domain-containing protein</fullName>
    </recommendedName>
</protein>
<keyword evidence="1" id="KW-0479">Metal-binding</keyword>
<feature type="domain" description="EF-hand" evidence="4">
    <location>
        <begin position="60"/>
        <end position="88"/>
    </location>
</feature>
<proteinExistence type="predicted"/>
<dbReference type="SMART" id="SM00054">
    <property type="entry name" value="EFh"/>
    <property type="match status" value="3"/>
</dbReference>
<dbReference type="EMBL" id="JAEACU010000006">
    <property type="protein sequence ID" value="KAH7523612.1"/>
    <property type="molecule type" value="Genomic_DNA"/>
</dbReference>
<evidence type="ECO:0000313" key="5">
    <source>
        <dbReference type="EMBL" id="KAH7523612.1"/>
    </source>
</evidence>
<evidence type="ECO:0000259" key="4">
    <source>
        <dbReference type="PROSITE" id="PS50222"/>
    </source>
</evidence>
<gene>
    <name evidence="5" type="ORF">FEM48_Zijuj06G0030400</name>
</gene>
<dbReference type="Gene3D" id="1.10.238.10">
    <property type="entry name" value="EF-hand"/>
    <property type="match status" value="2"/>
</dbReference>
<dbReference type="Proteomes" id="UP000813462">
    <property type="component" value="Unassembled WGS sequence"/>
</dbReference>
<dbReference type="SUPFAM" id="SSF47473">
    <property type="entry name" value="EF-hand"/>
    <property type="match status" value="1"/>
</dbReference>
<dbReference type="InterPro" id="IPR039647">
    <property type="entry name" value="EF_hand_pair_protein_CML-like"/>
</dbReference>
<evidence type="ECO:0000256" key="2">
    <source>
        <dbReference type="ARBA" id="ARBA00022737"/>
    </source>
</evidence>
<reference evidence="5" key="1">
    <citation type="journal article" date="2021" name="Front. Plant Sci.">
        <title>Chromosome-Scale Genome Assembly for Chinese Sour Jujube and Insights Into Its Genome Evolution and Domestication Signature.</title>
        <authorList>
            <person name="Shen L.-Y."/>
            <person name="Luo H."/>
            <person name="Wang X.-L."/>
            <person name="Wang X.-M."/>
            <person name="Qiu X.-J."/>
            <person name="Liu H."/>
            <person name="Zhou S.-S."/>
            <person name="Jia K.-H."/>
            <person name="Nie S."/>
            <person name="Bao Y.-T."/>
            <person name="Zhang R.-G."/>
            <person name="Yun Q.-Z."/>
            <person name="Chai Y.-H."/>
            <person name="Lu J.-Y."/>
            <person name="Li Y."/>
            <person name="Zhao S.-W."/>
            <person name="Mao J.-F."/>
            <person name="Jia S.-G."/>
            <person name="Mao Y.-M."/>
        </authorList>
    </citation>
    <scope>NUCLEOTIDE SEQUENCE</scope>
    <source>
        <strain evidence="5">AT0</strain>
        <tissue evidence="5">Leaf</tissue>
    </source>
</reference>
<dbReference type="CDD" id="cd00051">
    <property type="entry name" value="EFh"/>
    <property type="match status" value="1"/>
</dbReference>
<dbReference type="AlphaFoldDB" id="A0A978V6S7"/>
<dbReference type="Pfam" id="PF13499">
    <property type="entry name" value="EF-hand_7"/>
    <property type="match status" value="2"/>
</dbReference>
<dbReference type="FunFam" id="1.10.238.10:FF:000178">
    <property type="entry name" value="Calmodulin-2 A"/>
    <property type="match status" value="1"/>
</dbReference>